<dbReference type="EMBL" id="GGEC01085284">
    <property type="protein sequence ID" value="MBX65768.1"/>
    <property type="molecule type" value="Transcribed_RNA"/>
</dbReference>
<protein>
    <submittedName>
        <fullName evidence="1">Uncharacterized protein</fullName>
    </submittedName>
</protein>
<accession>A0A2P2QFK5</accession>
<proteinExistence type="predicted"/>
<reference evidence="1" key="1">
    <citation type="submission" date="2018-02" db="EMBL/GenBank/DDBJ databases">
        <title>Rhizophora mucronata_Transcriptome.</title>
        <authorList>
            <person name="Meera S.P."/>
            <person name="Sreeshan A."/>
            <person name="Augustine A."/>
        </authorList>
    </citation>
    <scope>NUCLEOTIDE SEQUENCE</scope>
    <source>
        <tissue evidence="1">Leaf</tissue>
    </source>
</reference>
<dbReference type="AlphaFoldDB" id="A0A2P2QFK5"/>
<organism evidence="1">
    <name type="scientific">Rhizophora mucronata</name>
    <name type="common">Asiatic mangrove</name>
    <dbReference type="NCBI Taxonomy" id="61149"/>
    <lineage>
        <taxon>Eukaryota</taxon>
        <taxon>Viridiplantae</taxon>
        <taxon>Streptophyta</taxon>
        <taxon>Embryophyta</taxon>
        <taxon>Tracheophyta</taxon>
        <taxon>Spermatophyta</taxon>
        <taxon>Magnoliopsida</taxon>
        <taxon>eudicotyledons</taxon>
        <taxon>Gunneridae</taxon>
        <taxon>Pentapetalae</taxon>
        <taxon>rosids</taxon>
        <taxon>fabids</taxon>
        <taxon>Malpighiales</taxon>
        <taxon>Rhizophoraceae</taxon>
        <taxon>Rhizophora</taxon>
    </lineage>
</organism>
<name>A0A2P2QFK5_RHIMU</name>
<sequence length="40" mass="4476">MSPLSVFFSCWRSTRPGLCRIALLHGINFLHPTPVGISYT</sequence>
<evidence type="ECO:0000313" key="1">
    <source>
        <dbReference type="EMBL" id="MBX65768.1"/>
    </source>
</evidence>